<keyword evidence="7" id="KW-1185">Reference proteome</keyword>
<comment type="similarity">
    <text evidence="1 4">Belongs to the type-B carboxylesterase/lipase family.</text>
</comment>
<keyword evidence="3 4" id="KW-0378">Hydrolase</keyword>
<dbReference type="WBParaSite" id="ASIM_0001712501-mRNA-1">
    <property type="protein sequence ID" value="ASIM_0001712501-mRNA-1"/>
    <property type="gene ID" value="ASIM_0001712501"/>
</dbReference>
<name>A0A0M3K834_ANISI</name>
<protein>
    <recommendedName>
        <fullName evidence="4">Carboxylic ester hydrolase</fullName>
        <ecNumber evidence="4">3.1.1.-</ecNumber>
    </recommendedName>
</protein>
<reference evidence="6 7" key="2">
    <citation type="submission" date="2018-11" db="EMBL/GenBank/DDBJ databases">
        <authorList>
            <consortium name="Pathogen Informatics"/>
        </authorList>
    </citation>
    <scope>NUCLEOTIDE SEQUENCE [LARGE SCALE GENOMIC DNA]</scope>
</reference>
<dbReference type="Pfam" id="PF00135">
    <property type="entry name" value="COesterase"/>
    <property type="match status" value="1"/>
</dbReference>
<organism evidence="8">
    <name type="scientific">Anisakis simplex</name>
    <name type="common">Herring worm</name>
    <dbReference type="NCBI Taxonomy" id="6269"/>
    <lineage>
        <taxon>Eukaryota</taxon>
        <taxon>Metazoa</taxon>
        <taxon>Ecdysozoa</taxon>
        <taxon>Nematoda</taxon>
        <taxon>Chromadorea</taxon>
        <taxon>Rhabditida</taxon>
        <taxon>Spirurina</taxon>
        <taxon>Ascaridomorpha</taxon>
        <taxon>Ascaridoidea</taxon>
        <taxon>Anisakidae</taxon>
        <taxon>Anisakis</taxon>
        <taxon>Anisakis simplex complex</taxon>
    </lineage>
</organism>
<evidence type="ECO:0000259" key="5">
    <source>
        <dbReference type="Pfam" id="PF00135"/>
    </source>
</evidence>
<dbReference type="OrthoDB" id="19653at2759"/>
<gene>
    <name evidence="6" type="ORF">ASIM_LOCUS16532</name>
</gene>
<feature type="domain" description="Carboxylesterase type B" evidence="5">
    <location>
        <begin position="11"/>
        <end position="301"/>
    </location>
</feature>
<dbReference type="AlphaFoldDB" id="A0A0M3K834"/>
<dbReference type="InterPro" id="IPR029058">
    <property type="entry name" value="AB_hydrolase_fold"/>
</dbReference>
<evidence type="ECO:0000313" key="6">
    <source>
        <dbReference type="EMBL" id="VDK58059.1"/>
    </source>
</evidence>
<dbReference type="EC" id="3.1.1.-" evidence="4"/>
<evidence type="ECO:0000256" key="4">
    <source>
        <dbReference type="RuleBase" id="RU361235"/>
    </source>
</evidence>
<dbReference type="GO" id="GO:0052689">
    <property type="term" value="F:carboxylic ester hydrolase activity"/>
    <property type="evidence" value="ECO:0007669"/>
    <property type="project" value="UniProtKB-KW"/>
</dbReference>
<accession>A0A0M3K834</accession>
<evidence type="ECO:0000256" key="1">
    <source>
        <dbReference type="ARBA" id="ARBA00005964"/>
    </source>
</evidence>
<evidence type="ECO:0000256" key="3">
    <source>
        <dbReference type="ARBA" id="ARBA00022801"/>
    </source>
</evidence>
<sequence>MTLNVLPLQFCTGEIRGKYVKTSGNVEGYQFLGIPYAEAPIGELRYRDPQPKRKWSGTLDATDFRESCFWNSSTTSNDPNKTPMSEDCLFINVLTSPKCLRHGNCSVLVYIHGGGFDYDTPSLYPPHFLIENFLTEDRSVLFVMPAYRLGSFGFLNLSPDAPSSAVRNVAFKDLIEALRWVQREIAKFGGSPDKVTIMGHSSGATTVNLFTMSPLTKGLFSKAIVMSGEGLKPLPYDTNRMASVQLAASVGCAHWNTNFNDLKQTEKVLKCLRGVDAKRLIVQQRRLEDQGVAFSGPCIDGPHGVSLSFTVFVCNNFSADSFADAK</sequence>
<evidence type="ECO:0000313" key="8">
    <source>
        <dbReference type="WBParaSite" id="ASIM_0001712501-mRNA-1"/>
    </source>
</evidence>
<dbReference type="InterPro" id="IPR019826">
    <property type="entry name" value="Carboxylesterase_B_AS"/>
</dbReference>
<dbReference type="Gene3D" id="3.40.50.1820">
    <property type="entry name" value="alpha/beta hydrolase"/>
    <property type="match status" value="1"/>
</dbReference>
<proteinExistence type="inferred from homology"/>
<dbReference type="PANTHER" id="PTHR11559">
    <property type="entry name" value="CARBOXYLESTERASE"/>
    <property type="match status" value="1"/>
</dbReference>
<keyword evidence="2" id="KW-0719">Serine esterase</keyword>
<dbReference type="EMBL" id="UYRR01033176">
    <property type="protein sequence ID" value="VDK58059.1"/>
    <property type="molecule type" value="Genomic_DNA"/>
</dbReference>
<dbReference type="Proteomes" id="UP000267096">
    <property type="component" value="Unassembled WGS sequence"/>
</dbReference>
<evidence type="ECO:0000313" key="7">
    <source>
        <dbReference type="Proteomes" id="UP000267096"/>
    </source>
</evidence>
<dbReference type="InterPro" id="IPR002018">
    <property type="entry name" value="CarbesteraseB"/>
</dbReference>
<reference evidence="8" key="1">
    <citation type="submission" date="2017-02" db="UniProtKB">
        <authorList>
            <consortium name="WormBaseParasite"/>
        </authorList>
    </citation>
    <scope>IDENTIFICATION</scope>
</reference>
<dbReference type="InterPro" id="IPR050309">
    <property type="entry name" value="Type-B_Carboxylest/Lipase"/>
</dbReference>
<evidence type="ECO:0000256" key="2">
    <source>
        <dbReference type="ARBA" id="ARBA00022487"/>
    </source>
</evidence>
<dbReference type="SUPFAM" id="SSF53474">
    <property type="entry name" value="alpha/beta-Hydrolases"/>
    <property type="match status" value="1"/>
</dbReference>
<dbReference type="PROSITE" id="PS00122">
    <property type="entry name" value="CARBOXYLESTERASE_B_1"/>
    <property type="match status" value="1"/>
</dbReference>